<evidence type="ECO:0000313" key="1">
    <source>
        <dbReference type="EMBL" id="CAD7430748.1"/>
    </source>
</evidence>
<gene>
    <name evidence="1" type="ORF">TMSB3V08_LOCUS7498</name>
</gene>
<proteinExistence type="predicted"/>
<name>A0A7R9HS90_9NEOP</name>
<accession>A0A7R9HS90</accession>
<organism evidence="1">
    <name type="scientific">Timema monikensis</name>
    <dbReference type="NCBI Taxonomy" id="170555"/>
    <lineage>
        <taxon>Eukaryota</taxon>
        <taxon>Metazoa</taxon>
        <taxon>Ecdysozoa</taxon>
        <taxon>Arthropoda</taxon>
        <taxon>Hexapoda</taxon>
        <taxon>Insecta</taxon>
        <taxon>Pterygota</taxon>
        <taxon>Neoptera</taxon>
        <taxon>Polyneoptera</taxon>
        <taxon>Phasmatodea</taxon>
        <taxon>Timematodea</taxon>
        <taxon>Timematoidea</taxon>
        <taxon>Timematidae</taxon>
        <taxon>Timema</taxon>
    </lineage>
</organism>
<dbReference type="EMBL" id="OB794623">
    <property type="protein sequence ID" value="CAD7430748.1"/>
    <property type="molecule type" value="Genomic_DNA"/>
</dbReference>
<protein>
    <submittedName>
        <fullName evidence="1">Uncharacterized protein</fullName>
    </submittedName>
</protein>
<sequence>MACVQTFRTTINTEEACPENEEGGFLTEPEGTIEHRFISTVCGKDEEQGYFGPVPMLPVTERLGKSLLRTCYSMYLIRGPVTKRNSSFRLSGTGCECDARGVVTNEQVVISQSIPSSHRWTSSVYRSPSAAGAGITAGTGPDVCSMEDPYDLPSLPDLLGDIVTDDYMSQLEELAESLLREATASCEEGRWESAQAACGNAESAETPQVLGGAPEDMGPSPMAYDYLAATNSRHQDLLPTIHIPDTRETFRGTCEPLRDDVNETITITLPCKGMVCVEDAVQEVVTSESCEMFEEAVSPIFSDTHSPIPHSPLLYTTDDIAVKKGATFSDCGYESLDSPYSQDSTNCGLTDLWNESFSNLFPSLI</sequence>
<reference evidence="1" key="1">
    <citation type="submission" date="2020-11" db="EMBL/GenBank/DDBJ databases">
        <authorList>
            <person name="Tran Van P."/>
        </authorList>
    </citation>
    <scope>NUCLEOTIDE SEQUENCE</scope>
</reference>
<dbReference type="AlphaFoldDB" id="A0A7R9HS90"/>